<accession>A0A9N9TNQ3</accession>
<name>A0A9N9TNQ3_PHYSR</name>
<dbReference type="InterPro" id="IPR000535">
    <property type="entry name" value="MSP_dom"/>
</dbReference>
<keyword evidence="4 8" id="KW-1133">Transmembrane helix</keyword>
<dbReference type="GO" id="GO:0033149">
    <property type="term" value="F:FFAT motif binding"/>
    <property type="evidence" value="ECO:0007669"/>
    <property type="project" value="TreeGrafter"/>
</dbReference>
<dbReference type="InterPro" id="IPR016763">
    <property type="entry name" value="VAP"/>
</dbReference>
<reference evidence="10" key="1">
    <citation type="submission" date="2022-01" db="EMBL/GenBank/DDBJ databases">
        <authorList>
            <person name="King R."/>
        </authorList>
    </citation>
    <scope>NUCLEOTIDE SEQUENCE</scope>
</reference>
<comment type="subcellular location">
    <subcellularLocation>
        <location evidence="1">Membrane</location>
        <topology evidence="1">Single-pass type IV membrane protein</topology>
    </subcellularLocation>
</comment>
<protein>
    <recommendedName>
        <fullName evidence="9">MSP domain-containing protein</fullName>
    </recommendedName>
</protein>
<evidence type="ECO:0000256" key="2">
    <source>
        <dbReference type="ARBA" id="ARBA00008932"/>
    </source>
</evidence>
<dbReference type="InterPro" id="IPR008962">
    <property type="entry name" value="PapD-like_sf"/>
</dbReference>
<evidence type="ECO:0000256" key="8">
    <source>
        <dbReference type="SAM" id="Phobius"/>
    </source>
</evidence>
<dbReference type="Proteomes" id="UP001153712">
    <property type="component" value="Chromosome 3"/>
</dbReference>
<sequence>MSKPEQVLQIEPQNELRFKGPFNEPVASYMKLTNPTDKKVLFKIKTTAPKKYCVRPNSGVLDPNSNTEISICFQPHPFDPAEKNKHKFMVQTAFAPDGEINMEQLWKEITPDQLMDSKLKCVFDLPAEQVEQIDDTSKFSPKTSVANVTASSNTIESELQKAAQEVQQLREEESQLRQQNIRLKEEVLQLKQQLGQMRSVPVNRYAPPVQEQTIPMVYIGLAVLLSFIGIILGKFAL</sequence>
<dbReference type="PANTHER" id="PTHR10809:SF6">
    <property type="entry name" value="AT11025P-RELATED"/>
    <property type="match status" value="1"/>
</dbReference>
<dbReference type="Gene3D" id="2.60.40.10">
    <property type="entry name" value="Immunoglobulins"/>
    <property type="match status" value="1"/>
</dbReference>
<evidence type="ECO:0000256" key="4">
    <source>
        <dbReference type="ARBA" id="ARBA00022989"/>
    </source>
</evidence>
<evidence type="ECO:0000256" key="7">
    <source>
        <dbReference type="SAM" id="Coils"/>
    </source>
</evidence>
<evidence type="ECO:0000313" key="11">
    <source>
        <dbReference type="Proteomes" id="UP001153712"/>
    </source>
</evidence>
<dbReference type="GO" id="GO:0005789">
    <property type="term" value="C:endoplasmic reticulum membrane"/>
    <property type="evidence" value="ECO:0007669"/>
    <property type="project" value="InterPro"/>
</dbReference>
<evidence type="ECO:0000259" key="9">
    <source>
        <dbReference type="PROSITE" id="PS50202"/>
    </source>
</evidence>
<dbReference type="InterPro" id="IPR013783">
    <property type="entry name" value="Ig-like_fold"/>
</dbReference>
<evidence type="ECO:0000256" key="5">
    <source>
        <dbReference type="ARBA" id="ARBA00023054"/>
    </source>
</evidence>
<dbReference type="GO" id="GO:0061817">
    <property type="term" value="P:endoplasmic reticulum-plasma membrane tethering"/>
    <property type="evidence" value="ECO:0007669"/>
    <property type="project" value="TreeGrafter"/>
</dbReference>
<evidence type="ECO:0000313" key="10">
    <source>
        <dbReference type="EMBL" id="CAG9859806.1"/>
    </source>
</evidence>
<evidence type="ECO:0000256" key="1">
    <source>
        <dbReference type="ARBA" id="ARBA00004211"/>
    </source>
</evidence>
<dbReference type="AlphaFoldDB" id="A0A9N9TNQ3"/>
<evidence type="ECO:0000256" key="6">
    <source>
        <dbReference type="ARBA" id="ARBA00023136"/>
    </source>
</evidence>
<feature type="coiled-coil region" evidence="7">
    <location>
        <begin position="152"/>
        <end position="193"/>
    </location>
</feature>
<dbReference type="PROSITE" id="PS50202">
    <property type="entry name" value="MSP"/>
    <property type="match status" value="1"/>
</dbReference>
<organism evidence="10 11">
    <name type="scientific">Phyllotreta striolata</name>
    <name type="common">Striped flea beetle</name>
    <name type="synonym">Crioceris striolata</name>
    <dbReference type="NCBI Taxonomy" id="444603"/>
    <lineage>
        <taxon>Eukaryota</taxon>
        <taxon>Metazoa</taxon>
        <taxon>Ecdysozoa</taxon>
        <taxon>Arthropoda</taxon>
        <taxon>Hexapoda</taxon>
        <taxon>Insecta</taxon>
        <taxon>Pterygota</taxon>
        <taxon>Neoptera</taxon>
        <taxon>Endopterygota</taxon>
        <taxon>Coleoptera</taxon>
        <taxon>Polyphaga</taxon>
        <taxon>Cucujiformia</taxon>
        <taxon>Chrysomeloidea</taxon>
        <taxon>Chrysomelidae</taxon>
        <taxon>Galerucinae</taxon>
        <taxon>Alticini</taxon>
        <taxon>Phyllotreta</taxon>
    </lineage>
</organism>
<dbReference type="GO" id="GO:0005886">
    <property type="term" value="C:plasma membrane"/>
    <property type="evidence" value="ECO:0007669"/>
    <property type="project" value="TreeGrafter"/>
</dbReference>
<dbReference type="EMBL" id="OU900096">
    <property type="protein sequence ID" value="CAG9859806.1"/>
    <property type="molecule type" value="Genomic_DNA"/>
</dbReference>
<gene>
    <name evidence="10" type="ORF">PHYEVI_LOCUS6169</name>
</gene>
<keyword evidence="5 7" id="KW-0175">Coiled coil</keyword>
<feature type="transmembrane region" description="Helical" evidence="8">
    <location>
        <begin position="216"/>
        <end position="236"/>
    </location>
</feature>
<dbReference type="OrthoDB" id="264603at2759"/>
<dbReference type="SUPFAM" id="SSF49354">
    <property type="entry name" value="PapD-like"/>
    <property type="match status" value="1"/>
</dbReference>
<comment type="similarity">
    <text evidence="2">Belongs to the VAMP-associated protein (VAP) (TC 9.B.17) family.</text>
</comment>
<proteinExistence type="inferred from homology"/>
<keyword evidence="11" id="KW-1185">Reference proteome</keyword>
<dbReference type="PIRSF" id="PIRSF019693">
    <property type="entry name" value="VAMP-associated"/>
    <property type="match status" value="1"/>
</dbReference>
<dbReference type="PANTHER" id="PTHR10809">
    <property type="entry name" value="VESICLE-ASSOCIATED MEMBRANE PROTEIN-ASSOCIATED PROTEIN"/>
    <property type="match status" value="1"/>
</dbReference>
<dbReference type="GO" id="GO:0090158">
    <property type="term" value="P:endoplasmic reticulum membrane organization"/>
    <property type="evidence" value="ECO:0007669"/>
    <property type="project" value="TreeGrafter"/>
</dbReference>
<evidence type="ECO:0000256" key="3">
    <source>
        <dbReference type="ARBA" id="ARBA00022692"/>
    </source>
</evidence>
<keyword evidence="6 8" id="KW-0472">Membrane</keyword>
<dbReference type="Pfam" id="PF00635">
    <property type="entry name" value="Motile_Sperm"/>
    <property type="match status" value="1"/>
</dbReference>
<keyword evidence="3 8" id="KW-0812">Transmembrane</keyword>
<feature type="domain" description="MSP" evidence="9">
    <location>
        <begin position="7"/>
        <end position="124"/>
    </location>
</feature>
<dbReference type="FunFam" id="2.60.40.10:FF:000334">
    <property type="entry name" value="vesicle-associated membrane protein-associated protein A isoform X1"/>
    <property type="match status" value="1"/>
</dbReference>